<reference evidence="5 6" key="1">
    <citation type="submission" date="2015-03" db="EMBL/GenBank/DDBJ databases">
        <authorList>
            <person name="Morales-Cruz A."/>
            <person name="Amrine K.C."/>
            <person name="Cantu D."/>
        </authorList>
    </citation>
    <scope>NUCLEOTIDE SEQUENCE [LARGE SCALE GENOMIC DNA]</scope>
    <source>
        <strain evidence="5">DS831</strain>
    </source>
</reference>
<protein>
    <recommendedName>
        <fullName evidence="2">ribonuclease T2</fullName>
        <ecNumber evidence="2">4.6.1.19</ecNumber>
    </recommendedName>
</protein>
<dbReference type="InterPro" id="IPR001568">
    <property type="entry name" value="RNase_T2-like"/>
</dbReference>
<name>A0A0G2EWS9_9PEZI</name>
<dbReference type="EC" id="4.6.1.19" evidence="2"/>
<dbReference type="GO" id="GO:0033897">
    <property type="term" value="F:ribonuclease T2 activity"/>
    <property type="evidence" value="ECO:0007669"/>
    <property type="project" value="UniProtKB-EC"/>
</dbReference>
<gene>
    <name evidence="5" type="ORF">UCDDS831_g01309</name>
</gene>
<dbReference type="Proteomes" id="UP000034182">
    <property type="component" value="Unassembled WGS sequence"/>
</dbReference>
<dbReference type="GO" id="GO:0006401">
    <property type="term" value="P:RNA catabolic process"/>
    <property type="evidence" value="ECO:0007669"/>
    <property type="project" value="TreeGrafter"/>
</dbReference>
<evidence type="ECO:0000256" key="4">
    <source>
        <dbReference type="RuleBase" id="RU004328"/>
    </source>
</evidence>
<accession>A0A0G2EWS9</accession>
<dbReference type="GO" id="GO:0005576">
    <property type="term" value="C:extracellular region"/>
    <property type="evidence" value="ECO:0007669"/>
    <property type="project" value="TreeGrafter"/>
</dbReference>
<dbReference type="GO" id="GO:0003723">
    <property type="term" value="F:RNA binding"/>
    <property type="evidence" value="ECO:0007669"/>
    <property type="project" value="InterPro"/>
</dbReference>
<organism evidence="5 6">
    <name type="scientific">Diplodia seriata</name>
    <dbReference type="NCBI Taxonomy" id="420778"/>
    <lineage>
        <taxon>Eukaryota</taxon>
        <taxon>Fungi</taxon>
        <taxon>Dikarya</taxon>
        <taxon>Ascomycota</taxon>
        <taxon>Pezizomycotina</taxon>
        <taxon>Dothideomycetes</taxon>
        <taxon>Dothideomycetes incertae sedis</taxon>
        <taxon>Botryosphaeriales</taxon>
        <taxon>Botryosphaeriaceae</taxon>
        <taxon>Diplodia</taxon>
    </lineage>
</organism>
<sequence length="131" mass="14595">MMGIATGTVVPPYNGSDISSFLAPFGKHDLLEYMNTYWIAQNQPNWYLWAHEFSKHATCFSTFDVPCYGPTYTPHADVVDFFETAILFDRRLPTYDWLADASITPANGTAYTLSDIQGALAEAYGATPSYT</sequence>
<dbReference type="PANTHER" id="PTHR11240:SF17">
    <property type="entry name" value="RIBONUCLEASE T2"/>
    <property type="match status" value="1"/>
</dbReference>
<comment type="similarity">
    <text evidence="1 4">Belongs to the RNase T2 family.</text>
</comment>
<dbReference type="InterPro" id="IPR036430">
    <property type="entry name" value="RNase_T2-like_sf"/>
</dbReference>
<dbReference type="EMBL" id="LAQI01000031">
    <property type="protein sequence ID" value="KKY26649.1"/>
    <property type="molecule type" value="Genomic_DNA"/>
</dbReference>
<keyword evidence="3" id="KW-0540">Nuclease</keyword>
<dbReference type="AlphaFoldDB" id="A0A0G2EWS9"/>
<dbReference type="Gene3D" id="3.90.730.10">
    <property type="entry name" value="Ribonuclease T2-like"/>
    <property type="match status" value="1"/>
</dbReference>
<proteinExistence type="inferred from homology"/>
<dbReference type="SUPFAM" id="SSF55895">
    <property type="entry name" value="Ribonuclease Rh-like"/>
    <property type="match status" value="1"/>
</dbReference>
<dbReference type="PANTHER" id="PTHR11240">
    <property type="entry name" value="RIBONUCLEASE T2"/>
    <property type="match status" value="1"/>
</dbReference>
<dbReference type="InterPro" id="IPR033130">
    <property type="entry name" value="RNase_T2_His_AS_2"/>
</dbReference>
<evidence type="ECO:0000256" key="2">
    <source>
        <dbReference type="ARBA" id="ARBA00012571"/>
    </source>
</evidence>
<dbReference type="PROSITE" id="PS00531">
    <property type="entry name" value="RNASE_T2_2"/>
    <property type="match status" value="1"/>
</dbReference>
<comment type="caution">
    <text evidence="5">The sequence shown here is derived from an EMBL/GenBank/DDBJ whole genome shotgun (WGS) entry which is preliminary data.</text>
</comment>
<evidence type="ECO:0000313" key="6">
    <source>
        <dbReference type="Proteomes" id="UP000034182"/>
    </source>
</evidence>
<keyword evidence="3" id="KW-0378">Hydrolase</keyword>
<evidence type="ECO:0000313" key="5">
    <source>
        <dbReference type="EMBL" id="KKY26649.1"/>
    </source>
</evidence>
<keyword evidence="3" id="KW-0255">Endonuclease</keyword>
<dbReference type="Pfam" id="PF00445">
    <property type="entry name" value="Ribonuclease_T2"/>
    <property type="match status" value="1"/>
</dbReference>
<evidence type="ECO:0000256" key="3">
    <source>
        <dbReference type="ARBA" id="ARBA00022759"/>
    </source>
</evidence>
<reference evidence="5 6" key="2">
    <citation type="submission" date="2015-05" db="EMBL/GenBank/DDBJ databases">
        <title>Distinctive expansion of gene families associated with plant cell wall degradation and secondary metabolism in the genomes of grapevine trunk pathogens.</title>
        <authorList>
            <person name="Lawrence D.P."/>
            <person name="Travadon R."/>
            <person name="Rolshausen P.E."/>
            <person name="Baumgartner K."/>
        </authorList>
    </citation>
    <scope>NUCLEOTIDE SEQUENCE [LARGE SCALE GENOMIC DNA]</scope>
    <source>
        <strain evidence="5">DS831</strain>
    </source>
</reference>
<evidence type="ECO:0000256" key="1">
    <source>
        <dbReference type="ARBA" id="ARBA00007469"/>
    </source>
</evidence>